<dbReference type="Proteomes" id="UP000178068">
    <property type="component" value="Unassembled WGS sequence"/>
</dbReference>
<dbReference type="EC" id="3.4.11.10" evidence="7"/>
<proteinExistence type="inferred from homology"/>
<feature type="binding site" evidence="7">
    <location>
        <position position="256"/>
    </location>
    <ligand>
        <name>Mn(2+)</name>
        <dbReference type="ChEBI" id="CHEBI:29035"/>
        <label>2</label>
    </ligand>
</feature>
<feature type="binding site" evidence="7">
    <location>
        <position position="335"/>
    </location>
    <ligand>
        <name>Mn(2+)</name>
        <dbReference type="ChEBI" id="CHEBI:29035"/>
        <label>1</label>
    </ligand>
</feature>
<comment type="catalytic activity">
    <reaction evidence="1 7">
        <text>Release of an N-terminal amino acid, Xaa-|-Yaa-, in which Xaa is preferably Leu, but may be other amino acids including Pro although not Arg or Lys, and Yaa may be Pro. Amino acid amides and methyl esters are also readily hydrolyzed, but rates on arylamides are exceedingly low.</text>
        <dbReference type="EC" id="3.4.11.1"/>
    </reaction>
</comment>
<dbReference type="HAMAP" id="MF_00181">
    <property type="entry name" value="Cytosol_peptidase_M17"/>
    <property type="match status" value="1"/>
</dbReference>
<dbReference type="STRING" id="1802603.A3F35_03290"/>
<evidence type="ECO:0000256" key="4">
    <source>
        <dbReference type="ARBA" id="ARBA00022438"/>
    </source>
</evidence>
<sequence length="487" mass="52434">MQVVSSELQLKDIEADALFLTLAEGEGLPEKVAELDQVLDGAIDDLFKLKEFKGKLYETAVLHTLGKTKTPRVILVGTGKKEEYEAPRLVRNVAGTAARRAVKLGVKRLATLVNQVEETEAVVEGVILGSFNPALYKTKKEDGQIEGLILVGADPKVTKKANLKAETINWVRSLIAEPANIMTPRKLVEEAKKIARDYKLGIEIIDEKEAQKRKMGAFLAIAKGSDEPSYMIVLRYKAPRTTSTTLGVVGKGITFDTGGISIKPSQKMHDMKMDMSGAAAMLGVMKLVGELRPKVNVIGIAPVTENMPSGKATKPGDVVKSASGKTIEILNTDAEGRVVMSDAFTYVQKLGANKIFELSTLTGATTVALGPEAAALLGKPKNWVEMVKKVAEIAGERLWEMPIFAEHKELLKSDIADMANIPAVRNADIIAGAVFLEEFVNKGVDWAHLDIGATAYLESEKPYLAKGPTGFGVGTASELINHLEGSG</sequence>
<dbReference type="Gene3D" id="3.40.630.10">
    <property type="entry name" value="Zn peptidases"/>
    <property type="match status" value="1"/>
</dbReference>
<feature type="binding site" evidence="7">
    <location>
        <position position="256"/>
    </location>
    <ligand>
        <name>Mn(2+)</name>
        <dbReference type="ChEBI" id="CHEBI:29035"/>
        <label>1</label>
    </ligand>
</feature>
<evidence type="ECO:0000256" key="1">
    <source>
        <dbReference type="ARBA" id="ARBA00000135"/>
    </source>
</evidence>
<dbReference type="InterPro" id="IPR023042">
    <property type="entry name" value="Peptidase_M17_leu_NH2_pept"/>
</dbReference>
<evidence type="ECO:0000256" key="2">
    <source>
        <dbReference type="ARBA" id="ARBA00000967"/>
    </source>
</evidence>
<dbReference type="PROSITE" id="PS00631">
    <property type="entry name" value="CYTOSOL_AP"/>
    <property type="match status" value="1"/>
</dbReference>
<dbReference type="GO" id="GO:0030145">
    <property type="term" value="F:manganese ion binding"/>
    <property type="evidence" value="ECO:0007669"/>
    <property type="project" value="UniProtKB-UniRule"/>
</dbReference>
<dbReference type="EMBL" id="MHCZ01000014">
    <property type="protein sequence ID" value="OGY30107.1"/>
    <property type="molecule type" value="Genomic_DNA"/>
</dbReference>
<dbReference type="CDD" id="cd00433">
    <property type="entry name" value="Peptidase_M17"/>
    <property type="match status" value="1"/>
</dbReference>
<dbReference type="SUPFAM" id="SSF53187">
    <property type="entry name" value="Zn-dependent exopeptidases"/>
    <property type="match status" value="1"/>
</dbReference>
<protein>
    <recommendedName>
        <fullName evidence="7">Probable cytosol aminopeptidase</fullName>
        <ecNumber evidence="7">3.4.11.1</ecNumber>
    </recommendedName>
    <alternativeName>
        <fullName evidence="7">Leucine aminopeptidase</fullName>
        <shortName evidence="7">LAP</shortName>
        <ecNumber evidence="7">3.4.11.10</ecNumber>
    </alternativeName>
    <alternativeName>
        <fullName evidence="7">Leucyl aminopeptidase</fullName>
    </alternativeName>
</protein>
<dbReference type="InterPro" id="IPR008283">
    <property type="entry name" value="Peptidase_M17_N"/>
</dbReference>
<accession>A0A1G1WSH1</accession>
<dbReference type="Pfam" id="PF02789">
    <property type="entry name" value="Peptidase_M17_N"/>
    <property type="match status" value="1"/>
</dbReference>
<dbReference type="Gene3D" id="3.40.220.10">
    <property type="entry name" value="Leucine Aminopeptidase, subunit E, domain 1"/>
    <property type="match status" value="1"/>
</dbReference>
<organism evidence="9 10">
    <name type="scientific">Candidatus Woykebacteria bacterium RIFCSPHIGHO2_12_FULL_45_10</name>
    <dbReference type="NCBI Taxonomy" id="1802603"/>
    <lineage>
        <taxon>Bacteria</taxon>
        <taxon>Candidatus Woykeibacteriota</taxon>
    </lineage>
</organism>
<dbReference type="GO" id="GO:0005737">
    <property type="term" value="C:cytoplasm"/>
    <property type="evidence" value="ECO:0007669"/>
    <property type="project" value="UniProtKB-SubCell"/>
</dbReference>
<dbReference type="PANTHER" id="PTHR11963:SF23">
    <property type="entry name" value="CYTOSOL AMINOPEPTIDASE"/>
    <property type="match status" value="1"/>
</dbReference>
<dbReference type="InterPro" id="IPR043472">
    <property type="entry name" value="Macro_dom-like"/>
</dbReference>
<keyword evidence="7" id="KW-0963">Cytoplasm</keyword>
<keyword evidence="7" id="KW-0464">Manganese</keyword>
<comment type="catalytic activity">
    <reaction evidence="2 7">
        <text>Release of an N-terminal amino acid, preferentially leucine, but not glutamic or aspartic acids.</text>
        <dbReference type="EC" id="3.4.11.10"/>
    </reaction>
</comment>
<feature type="binding site" evidence="7">
    <location>
        <position position="251"/>
    </location>
    <ligand>
        <name>Mn(2+)</name>
        <dbReference type="ChEBI" id="CHEBI:29035"/>
        <label>2</label>
    </ligand>
</feature>
<dbReference type="NCBIfam" id="NF002073">
    <property type="entry name" value="PRK00913.1-2"/>
    <property type="match status" value="1"/>
</dbReference>
<feature type="binding site" evidence="7">
    <location>
        <position position="335"/>
    </location>
    <ligand>
        <name>Mn(2+)</name>
        <dbReference type="ChEBI" id="CHEBI:29035"/>
        <label>2</label>
    </ligand>
</feature>
<dbReference type="GO" id="GO:0070006">
    <property type="term" value="F:metalloaminopeptidase activity"/>
    <property type="evidence" value="ECO:0007669"/>
    <property type="project" value="InterPro"/>
</dbReference>
<dbReference type="PANTHER" id="PTHR11963">
    <property type="entry name" value="LEUCINE AMINOPEPTIDASE-RELATED"/>
    <property type="match status" value="1"/>
</dbReference>
<dbReference type="SUPFAM" id="SSF52949">
    <property type="entry name" value="Macro domain-like"/>
    <property type="match status" value="1"/>
</dbReference>
<evidence type="ECO:0000256" key="3">
    <source>
        <dbReference type="ARBA" id="ARBA00009528"/>
    </source>
</evidence>
<keyword evidence="7" id="KW-0479">Metal-binding</keyword>
<dbReference type="Pfam" id="PF00883">
    <property type="entry name" value="Peptidase_M17"/>
    <property type="match status" value="1"/>
</dbReference>
<feature type="binding site" evidence="7">
    <location>
        <position position="274"/>
    </location>
    <ligand>
        <name>Mn(2+)</name>
        <dbReference type="ChEBI" id="CHEBI:29035"/>
        <label>2</label>
    </ligand>
</feature>
<reference evidence="9 10" key="1">
    <citation type="journal article" date="2016" name="Nat. Commun.">
        <title>Thousands of microbial genomes shed light on interconnected biogeochemical processes in an aquifer system.</title>
        <authorList>
            <person name="Anantharaman K."/>
            <person name="Brown C.T."/>
            <person name="Hug L.A."/>
            <person name="Sharon I."/>
            <person name="Castelle C.J."/>
            <person name="Probst A.J."/>
            <person name="Thomas B.C."/>
            <person name="Singh A."/>
            <person name="Wilkins M.J."/>
            <person name="Karaoz U."/>
            <person name="Brodie E.L."/>
            <person name="Williams K.H."/>
            <person name="Hubbard S.S."/>
            <person name="Banfield J.F."/>
        </authorList>
    </citation>
    <scope>NUCLEOTIDE SEQUENCE [LARGE SCALE GENOMIC DNA]</scope>
</reference>
<feature type="binding site" evidence="7">
    <location>
        <position position="333"/>
    </location>
    <ligand>
        <name>Mn(2+)</name>
        <dbReference type="ChEBI" id="CHEBI:29035"/>
        <label>1</label>
    </ligand>
</feature>
<keyword evidence="4 7" id="KW-0031">Aminopeptidase</keyword>
<dbReference type="EC" id="3.4.11.1" evidence="7"/>
<evidence type="ECO:0000256" key="6">
    <source>
        <dbReference type="ARBA" id="ARBA00022801"/>
    </source>
</evidence>
<evidence type="ECO:0000256" key="7">
    <source>
        <dbReference type="HAMAP-Rule" id="MF_00181"/>
    </source>
</evidence>
<comment type="caution">
    <text evidence="9">The sequence shown here is derived from an EMBL/GenBank/DDBJ whole genome shotgun (WGS) entry which is preliminary data.</text>
</comment>
<keyword evidence="5 7" id="KW-0645">Protease</keyword>
<feature type="domain" description="Cytosol aminopeptidase" evidence="8">
    <location>
        <begin position="331"/>
        <end position="338"/>
    </location>
</feature>
<comment type="function">
    <text evidence="7">Presumably involved in the processing and regular turnover of intracellular proteins. Catalyzes the removal of unsubstituted N-terminal amino acids from various peptides.</text>
</comment>
<name>A0A1G1WSH1_9BACT</name>
<dbReference type="InterPro" id="IPR000819">
    <property type="entry name" value="Peptidase_M17_C"/>
</dbReference>
<feature type="active site" evidence="7">
    <location>
        <position position="337"/>
    </location>
</feature>
<keyword evidence="6 7" id="KW-0378">Hydrolase</keyword>
<evidence type="ECO:0000313" key="10">
    <source>
        <dbReference type="Proteomes" id="UP000178068"/>
    </source>
</evidence>
<comment type="subcellular location">
    <subcellularLocation>
        <location evidence="7">Cytoplasm</location>
    </subcellularLocation>
</comment>
<gene>
    <name evidence="7" type="primary">pepA</name>
    <name evidence="9" type="ORF">A3F35_03290</name>
</gene>
<dbReference type="GO" id="GO:0006508">
    <property type="term" value="P:proteolysis"/>
    <property type="evidence" value="ECO:0007669"/>
    <property type="project" value="UniProtKB-KW"/>
</dbReference>
<dbReference type="PRINTS" id="PR00481">
    <property type="entry name" value="LAMNOPPTDASE"/>
</dbReference>
<comment type="similarity">
    <text evidence="3 7">Belongs to the peptidase M17 family.</text>
</comment>
<evidence type="ECO:0000256" key="5">
    <source>
        <dbReference type="ARBA" id="ARBA00022670"/>
    </source>
</evidence>
<evidence type="ECO:0000313" key="9">
    <source>
        <dbReference type="EMBL" id="OGY30107.1"/>
    </source>
</evidence>
<dbReference type="InterPro" id="IPR011356">
    <property type="entry name" value="Leucine_aapep/pepB"/>
</dbReference>
<dbReference type="AlphaFoldDB" id="A0A1G1WSH1"/>
<comment type="cofactor">
    <cofactor evidence="7">
        <name>Mn(2+)</name>
        <dbReference type="ChEBI" id="CHEBI:29035"/>
    </cofactor>
    <text evidence="7">Binds 2 manganese ions per subunit.</text>
</comment>
<evidence type="ECO:0000259" key="8">
    <source>
        <dbReference type="PROSITE" id="PS00631"/>
    </source>
</evidence>
<feature type="active site" evidence="7">
    <location>
        <position position="263"/>
    </location>
</feature>